<feature type="compositionally biased region" description="Low complexity" evidence="1">
    <location>
        <begin position="413"/>
        <end position="426"/>
    </location>
</feature>
<dbReference type="EC" id="1.2.1.88" evidence="2"/>
<feature type="compositionally biased region" description="Basic residues" evidence="1">
    <location>
        <begin position="383"/>
        <end position="403"/>
    </location>
</feature>
<name>A0A6J4TR70_9BACT</name>
<feature type="compositionally biased region" description="Basic residues" evidence="1">
    <location>
        <begin position="231"/>
        <end position="250"/>
    </location>
</feature>
<feature type="compositionally biased region" description="Basic residues" evidence="1">
    <location>
        <begin position="298"/>
        <end position="316"/>
    </location>
</feature>
<keyword evidence="2" id="KW-0560">Oxidoreductase</keyword>
<feature type="region of interest" description="Disordered" evidence="1">
    <location>
        <begin position="1"/>
        <end position="316"/>
    </location>
</feature>
<sequence>DRHRARPATTQDHLHRHPRAVGGDAPSVRRSPGRAARRAGPHPPDADRRPGAGRQRHLRGPRPVRPRPAPRRVPERDPRRRGGRGGRRQARLPGLGGAAVARAGGDPAPGGGVDPGSQIPPLVLADPGGGQEPGGGDRRSRGRRRPDRRVRPPGRGERRLLAPDGRPRSGRAQPLRAAPVRRLGGAGTVQLPARALGRDEFRRPRGRQHGGLQTGQRDPALRLRAGPLLPGRRRPGWGVQLRHRFRGRDRRRPDPPPGRRRRNLHRLQRGRDGPLQRVQHGVPETVHHRDGRQEPGHRHPPRRPRQGGRGRRPLRLRLFRPEMLRLLPRLRRAPGLRRFCRPPDRAREGDHGRRPDRPRHLHGAGDRRQGGRALRGRGGVGQGRHRPRRRRTTFRRRLRPGHLRRPDGGRRPAGGPRTVQARAVPAVRRRGAGGGLGRGPDPRQRHRVRPDRRHLHRRPERDRALLRRHRGRRRLRQPQGRRDDRRLARLPILLRLEGQRQHRQGRPRPLLRAAVPARAKQDGGGGRRTRRFGGGGRGI</sequence>
<feature type="region of interest" description="Disordered" evidence="1">
    <location>
        <begin position="337"/>
        <end position="486"/>
    </location>
</feature>
<feature type="non-terminal residue" evidence="2">
    <location>
        <position position="1"/>
    </location>
</feature>
<feature type="region of interest" description="Disordered" evidence="1">
    <location>
        <begin position="514"/>
        <end position="539"/>
    </location>
</feature>
<feature type="compositionally biased region" description="Basic and acidic residues" evidence="1">
    <location>
        <begin position="154"/>
        <end position="167"/>
    </location>
</feature>
<dbReference type="EMBL" id="CADCWE010000051">
    <property type="protein sequence ID" value="CAA9530478.1"/>
    <property type="molecule type" value="Genomic_DNA"/>
</dbReference>
<feature type="compositionally biased region" description="Basic residues" evidence="1">
    <location>
        <begin position="466"/>
        <end position="476"/>
    </location>
</feature>
<accession>A0A6J4TR70</accession>
<protein>
    <submittedName>
        <fullName evidence="2">Delta-1-pyrroline-5-carboxylate dehydrogenase</fullName>
        <ecNumber evidence="2">1.2.1.88</ecNumber>
    </submittedName>
</protein>
<gene>
    <name evidence="2" type="ORF">AVDCRST_MAG73-903</name>
</gene>
<feature type="compositionally biased region" description="Basic and acidic residues" evidence="1">
    <location>
        <begin position="285"/>
        <end position="297"/>
    </location>
</feature>
<feature type="compositionally biased region" description="Basic and acidic residues" evidence="1">
    <location>
        <begin position="341"/>
        <end position="355"/>
    </location>
</feature>
<feature type="non-terminal residue" evidence="2">
    <location>
        <position position="539"/>
    </location>
</feature>
<dbReference type="GO" id="GO:0003842">
    <property type="term" value="F:L-glutamate gamma-semialdehyde dehydrogenase activity"/>
    <property type="evidence" value="ECO:0007669"/>
    <property type="project" value="UniProtKB-EC"/>
</dbReference>
<evidence type="ECO:0000256" key="1">
    <source>
        <dbReference type="SAM" id="MobiDB-lite"/>
    </source>
</evidence>
<feature type="compositionally biased region" description="Gly residues" evidence="1">
    <location>
        <begin position="522"/>
        <end position="539"/>
    </location>
</feature>
<proteinExistence type="predicted"/>
<feature type="compositionally biased region" description="Basic residues" evidence="1">
    <location>
        <begin position="81"/>
        <end position="90"/>
    </location>
</feature>
<dbReference type="AlphaFoldDB" id="A0A6J4TR70"/>
<feature type="compositionally biased region" description="Basic residues" evidence="1">
    <location>
        <begin position="140"/>
        <end position="152"/>
    </location>
</feature>
<feature type="compositionally biased region" description="Basic residues" evidence="1">
    <location>
        <begin position="258"/>
        <end position="268"/>
    </location>
</feature>
<evidence type="ECO:0000313" key="2">
    <source>
        <dbReference type="EMBL" id="CAA9530478.1"/>
    </source>
</evidence>
<feature type="compositionally biased region" description="Basic residues" evidence="1">
    <location>
        <begin position="54"/>
        <end position="70"/>
    </location>
</feature>
<feature type="compositionally biased region" description="Basic residues" evidence="1">
    <location>
        <begin position="444"/>
        <end position="458"/>
    </location>
</feature>
<feature type="compositionally biased region" description="Basic residues" evidence="1">
    <location>
        <begin position="31"/>
        <end position="40"/>
    </location>
</feature>
<organism evidence="2">
    <name type="scientific">uncultured Thermomicrobiales bacterium</name>
    <dbReference type="NCBI Taxonomy" id="1645740"/>
    <lineage>
        <taxon>Bacteria</taxon>
        <taxon>Pseudomonadati</taxon>
        <taxon>Thermomicrobiota</taxon>
        <taxon>Thermomicrobia</taxon>
        <taxon>Thermomicrobiales</taxon>
        <taxon>environmental samples</taxon>
    </lineage>
</organism>
<reference evidence="2" key="1">
    <citation type="submission" date="2020-02" db="EMBL/GenBank/DDBJ databases">
        <authorList>
            <person name="Meier V. D."/>
        </authorList>
    </citation>
    <scope>NUCLEOTIDE SEQUENCE</scope>
    <source>
        <strain evidence="2">AVDCRST_MAG73</strain>
    </source>
</reference>